<comment type="caution">
    <text evidence="2">The sequence shown here is derived from an EMBL/GenBank/DDBJ whole genome shotgun (WGS) entry which is preliminary data.</text>
</comment>
<dbReference type="PANTHER" id="PTHR33164">
    <property type="entry name" value="TRANSCRIPTIONAL REGULATOR, MARR FAMILY"/>
    <property type="match status" value="1"/>
</dbReference>
<protein>
    <submittedName>
        <fullName evidence="2">MarR family winged helix-turn-helix transcriptional regulator</fullName>
    </submittedName>
</protein>
<dbReference type="Proteomes" id="UP001595973">
    <property type="component" value="Unassembled WGS sequence"/>
</dbReference>
<evidence type="ECO:0000259" key="1">
    <source>
        <dbReference type="PROSITE" id="PS50995"/>
    </source>
</evidence>
<dbReference type="InterPro" id="IPR000835">
    <property type="entry name" value="HTH_MarR-typ"/>
</dbReference>
<proteinExistence type="predicted"/>
<sequence>MTEPRPKKNFRGKTYFDVFEENLRASRVPSGAADALLSLDMTLFQLMRHTVKADLVVAFLKQGNTGLEPAVFQGLAAVLRIGNGVGRPAPGEPTVGAVAEELNIDPSRASRITAALIEQGYIRRVAAQKDGRKSLLEVTETGWELLFDFFQFKWLRMVRIFEDWSEEEIVTFSRLLGRYGSQIANLGSEGT</sequence>
<feature type="domain" description="HTH marR-type" evidence="1">
    <location>
        <begin position="40"/>
        <end position="181"/>
    </location>
</feature>
<dbReference type="PANTHER" id="PTHR33164:SF57">
    <property type="entry name" value="MARR-FAMILY TRANSCRIPTIONAL REGULATOR"/>
    <property type="match status" value="1"/>
</dbReference>
<dbReference type="SMART" id="SM00347">
    <property type="entry name" value="HTH_MARR"/>
    <property type="match status" value="1"/>
</dbReference>
<dbReference type="InterPro" id="IPR039422">
    <property type="entry name" value="MarR/SlyA-like"/>
</dbReference>
<dbReference type="Pfam" id="PF12802">
    <property type="entry name" value="MarR_2"/>
    <property type="match status" value="1"/>
</dbReference>
<dbReference type="InterPro" id="IPR036390">
    <property type="entry name" value="WH_DNA-bd_sf"/>
</dbReference>
<dbReference type="EMBL" id="JBHSGI010000005">
    <property type="protein sequence ID" value="MFC4668887.1"/>
    <property type="molecule type" value="Genomic_DNA"/>
</dbReference>
<keyword evidence="3" id="KW-1185">Reference proteome</keyword>
<dbReference type="Gene3D" id="1.10.10.10">
    <property type="entry name" value="Winged helix-like DNA-binding domain superfamily/Winged helix DNA-binding domain"/>
    <property type="match status" value="1"/>
</dbReference>
<dbReference type="RefSeq" id="WP_380717248.1">
    <property type="nucleotide sequence ID" value="NZ_JBHSGI010000005.1"/>
</dbReference>
<reference evidence="3" key="1">
    <citation type="journal article" date="2019" name="Int. J. Syst. Evol. Microbiol.">
        <title>The Global Catalogue of Microorganisms (GCM) 10K type strain sequencing project: providing services to taxonomists for standard genome sequencing and annotation.</title>
        <authorList>
            <consortium name="The Broad Institute Genomics Platform"/>
            <consortium name="The Broad Institute Genome Sequencing Center for Infectious Disease"/>
            <person name="Wu L."/>
            <person name="Ma J."/>
        </authorList>
    </citation>
    <scope>NUCLEOTIDE SEQUENCE [LARGE SCALE GENOMIC DNA]</scope>
    <source>
        <strain evidence="3">CGMCC 4.7283</strain>
    </source>
</reference>
<dbReference type="PROSITE" id="PS50995">
    <property type="entry name" value="HTH_MARR_2"/>
    <property type="match status" value="1"/>
</dbReference>
<dbReference type="PRINTS" id="PR00598">
    <property type="entry name" value="HTHMARR"/>
</dbReference>
<gene>
    <name evidence="2" type="ORF">ACFO5X_09995</name>
</gene>
<organism evidence="2 3">
    <name type="scientific">Seohaeicola nanhaiensis</name>
    <dbReference type="NCBI Taxonomy" id="1387282"/>
    <lineage>
        <taxon>Bacteria</taxon>
        <taxon>Pseudomonadati</taxon>
        <taxon>Pseudomonadota</taxon>
        <taxon>Alphaproteobacteria</taxon>
        <taxon>Rhodobacterales</taxon>
        <taxon>Roseobacteraceae</taxon>
        <taxon>Seohaeicola</taxon>
    </lineage>
</organism>
<dbReference type="InterPro" id="IPR036388">
    <property type="entry name" value="WH-like_DNA-bd_sf"/>
</dbReference>
<accession>A0ABV9KFM6</accession>
<name>A0ABV9KFM6_9RHOB</name>
<evidence type="ECO:0000313" key="2">
    <source>
        <dbReference type="EMBL" id="MFC4668887.1"/>
    </source>
</evidence>
<evidence type="ECO:0000313" key="3">
    <source>
        <dbReference type="Proteomes" id="UP001595973"/>
    </source>
</evidence>
<dbReference type="SUPFAM" id="SSF46785">
    <property type="entry name" value="Winged helix' DNA-binding domain"/>
    <property type="match status" value="1"/>
</dbReference>